<comment type="caution">
    <text evidence="2">The sequence shown here is derived from an EMBL/GenBank/DDBJ whole genome shotgun (WGS) entry which is preliminary data.</text>
</comment>
<proteinExistence type="predicted"/>
<gene>
    <name evidence="2" type="ORF">AYO20_09086</name>
</gene>
<feature type="compositionally biased region" description="Basic and acidic residues" evidence="1">
    <location>
        <begin position="295"/>
        <end position="308"/>
    </location>
</feature>
<dbReference type="OrthoDB" id="2152029at2759"/>
<name>A0A178CKS8_9EURO</name>
<dbReference type="EMBL" id="LVCJ01000080">
    <property type="protein sequence ID" value="OAL29702.1"/>
    <property type="molecule type" value="Genomic_DNA"/>
</dbReference>
<sequence>MAPEWTAPGKASYYGSPKSGQTPAVTGYPTAPPPPPRVAFLEIDVSDDWKQLEQLFGGHARGFDGWTPPIAMPRTKLTTSGISPKVAARGPVEVEEDLEEDLEEAGEVRPAQARQDAAAAFPTSLKSSNVLGHEGDMAEQVANQSSQVPRATKLECLLHRGQTEDKQKKTVRGVQIERLLSYLALLPPPPPPPPPLLLLLLLLYPLRHVVHLLPLHAQQLLGGSEVVDQQKSSRKSSVCGNNRWHRPVAGAEHYFCGGGLPSPPSSEHWRFVAQLAQDLARRRSSSNPLVVGENDGGKHANDPHKNTDTDTEVELVLVSYPLAPKIRRARA</sequence>
<feature type="region of interest" description="Disordered" evidence="1">
    <location>
        <begin position="1"/>
        <end position="36"/>
    </location>
</feature>
<evidence type="ECO:0000313" key="3">
    <source>
        <dbReference type="Proteomes" id="UP000185904"/>
    </source>
</evidence>
<feature type="region of interest" description="Disordered" evidence="1">
    <location>
        <begin position="283"/>
        <end position="310"/>
    </location>
</feature>
<organism evidence="2 3">
    <name type="scientific">Fonsecaea nubica</name>
    <dbReference type="NCBI Taxonomy" id="856822"/>
    <lineage>
        <taxon>Eukaryota</taxon>
        <taxon>Fungi</taxon>
        <taxon>Dikarya</taxon>
        <taxon>Ascomycota</taxon>
        <taxon>Pezizomycotina</taxon>
        <taxon>Eurotiomycetes</taxon>
        <taxon>Chaetothyriomycetidae</taxon>
        <taxon>Chaetothyriales</taxon>
        <taxon>Herpotrichiellaceae</taxon>
        <taxon>Fonsecaea</taxon>
    </lineage>
</organism>
<protein>
    <submittedName>
        <fullName evidence="2">Uncharacterized protein</fullName>
    </submittedName>
</protein>
<dbReference type="AlphaFoldDB" id="A0A178CKS8"/>
<dbReference type="GeneID" id="34592486"/>
<keyword evidence="3" id="KW-1185">Reference proteome</keyword>
<dbReference type="Proteomes" id="UP000185904">
    <property type="component" value="Unassembled WGS sequence"/>
</dbReference>
<reference evidence="2 3" key="1">
    <citation type="submission" date="2016-03" db="EMBL/GenBank/DDBJ databases">
        <title>The draft genome sequence of Fonsecaea nubica causative agent of cutaneous subcutaneous infection in human host.</title>
        <authorList>
            <person name="Costa F."/>
            <person name="Sybren D.H."/>
            <person name="Raittz R.T."/>
            <person name="Weiss V.A."/>
            <person name="Leao A.C."/>
            <person name="Gomes R."/>
            <person name="De Souza E.M."/>
            <person name="Pedrosa F.O."/>
            <person name="Steffens M.B."/>
            <person name="Bombassaro A."/>
            <person name="Tadra-Sfeir M.Z."/>
            <person name="Moreno L.F."/>
            <person name="Najafzadeh M.J."/>
            <person name="Felipe M.S."/>
            <person name="Teixeira M."/>
            <person name="Sun J."/>
            <person name="Xi L."/>
            <person name="Castro M.A."/>
            <person name="Vicente V.A."/>
        </authorList>
    </citation>
    <scope>NUCLEOTIDE SEQUENCE [LARGE SCALE GENOMIC DNA]</scope>
    <source>
        <strain evidence="2 3">CBS 269.64</strain>
    </source>
</reference>
<evidence type="ECO:0000256" key="1">
    <source>
        <dbReference type="SAM" id="MobiDB-lite"/>
    </source>
</evidence>
<evidence type="ECO:0000313" key="2">
    <source>
        <dbReference type="EMBL" id="OAL29702.1"/>
    </source>
</evidence>
<dbReference type="RefSeq" id="XP_022496632.1">
    <property type="nucleotide sequence ID" value="XM_022647358.1"/>
</dbReference>
<accession>A0A178CKS8</accession>